<keyword evidence="4" id="KW-0472">Membrane</keyword>
<accession>A0A8W8J9Q9</accession>
<dbReference type="SUPFAM" id="SSF52058">
    <property type="entry name" value="L domain-like"/>
    <property type="match status" value="1"/>
</dbReference>
<dbReference type="AlphaFoldDB" id="A0A8W8J9Q9"/>
<keyword evidence="1" id="KW-0433">Leucine-rich repeat</keyword>
<dbReference type="SMART" id="SM00369">
    <property type="entry name" value="LRR_TYP"/>
    <property type="match status" value="6"/>
</dbReference>
<keyword evidence="3" id="KW-0677">Repeat</keyword>
<feature type="chain" id="PRO_5042431005" description="Trophoblast glycoprotein" evidence="5">
    <location>
        <begin position="27"/>
        <end position="385"/>
    </location>
</feature>
<dbReference type="EnsemblMetazoa" id="G17434.1">
    <property type="protein sequence ID" value="G17434.1:cds"/>
    <property type="gene ID" value="G17434"/>
</dbReference>
<dbReference type="Gene3D" id="3.80.10.10">
    <property type="entry name" value="Ribonuclease Inhibitor"/>
    <property type="match status" value="1"/>
</dbReference>
<evidence type="ECO:0000256" key="3">
    <source>
        <dbReference type="ARBA" id="ARBA00022737"/>
    </source>
</evidence>
<dbReference type="InterPro" id="IPR001611">
    <property type="entry name" value="Leu-rich_rpt"/>
</dbReference>
<evidence type="ECO:0000313" key="6">
    <source>
        <dbReference type="EnsemblMetazoa" id="G17434.1:cds"/>
    </source>
</evidence>
<evidence type="ECO:0008006" key="8">
    <source>
        <dbReference type="Google" id="ProtNLM"/>
    </source>
</evidence>
<feature type="transmembrane region" description="Helical" evidence="4">
    <location>
        <begin position="327"/>
        <end position="350"/>
    </location>
</feature>
<evidence type="ECO:0000313" key="7">
    <source>
        <dbReference type="Proteomes" id="UP000005408"/>
    </source>
</evidence>
<keyword evidence="7" id="KW-1185">Reference proteome</keyword>
<evidence type="ECO:0000256" key="1">
    <source>
        <dbReference type="ARBA" id="ARBA00022614"/>
    </source>
</evidence>
<dbReference type="GO" id="GO:0031012">
    <property type="term" value="C:extracellular matrix"/>
    <property type="evidence" value="ECO:0007669"/>
    <property type="project" value="TreeGrafter"/>
</dbReference>
<dbReference type="PROSITE" id="PS51450">
    <property type="entry name" value="LRR"/>
    <property type="match status" value="1"/>
</dbReference>
<reference evidence="6" key="1">
    <citation type="submission" date="2022-08" db="UniProtKB">
        <authorList>
            <consortium name="EnsemblMetazoa"/>
        </authorList>
    </citation>
    <scope>IDENTIFICATION</scope>
    <source>
        <strain evidence="6">05x7-T-G4-1.051#20</strain>
    </source>
</reference>
<dbReference type="PANTHER" id="PTHR24373">
    <property type="entry name" value="SLIT RELATED LEUCINE-RICH REPEAT NEURONAL PROTEIN"/>
    <property type="match status" value="1"/>
</dbReference>
<dbReference type="InterPro" id="IPR050328">
    <property type="entry name" value="Dev_Immune_Receptor"/>
</dbReference>
<dbReference type="OrthoDB" id="8861968at2759"/>
<keyword evidence="2 5" id="KW-0732">Signal</keyword>
<dbReference type="EnsemblMetazoa" id="G17434.6">
    <property type="protein sequence ID" value="G17434.6:cds"/>
    <property type="gene ID" value="G17434"/>
</dbReference>
<keyword evidence="4" id="KW-0812">Transmembrane</keyword>
<protein>
    <recommendedName>
        <fullName evidence="8">Trophoblast glycoprotein</fullName>
    </recommendedName>
</protein>
<evidence type="ECO:0000256" key="2">
    <source>
        <dbReference type="ARBA" id="ARBA00022729"/>
    </source>
</evidence>
<dbReference type="InterPro" id="IPR003591">
    <property type="entry name" value="Leu-rich_rpt_typical-subtyp"/>
</dbReference>
<evidence type="ECO:0000256" key="5">
    <source>
        <dbReference type="SAM" id="SignalP"/>
    </source>
</evidence>
<evidence type="ECO:0000256" key="4">
    <source>
        <dbReference type="SAM" id="Phobius"/>
    </source>
</evidence>
<feature type="signal peptide" evidence="5">
    <location>
        <begin position="1"/>
        <end position="26"/>
    </location>
</feature>
<organism evidence="6 7">
    <name type="scientific">Magallana gigas</name>
    <name type="common">Pacific oyster</name>
    <name type="synonym">Crassostrea gigas</name>
    <dbReference type="NCBI Taxonomy" id="29159"/>
    <lineage>
        <taxon>Eukaryota</taxon>
        <taxon>Metazoa</taxon>
        <taxon>Spiralia</taxon>
        <taxon>Lophotrochozoa</taxon>
        <taxon>Mollusca</taxon>
        <taxon>Bivalvia</taxon>
        <taxon>Autobranchia</taxon>
        <taxon>Pteriomorphia</taxon>
        <taxon>Ostreida</taxon>
        <taxon>Ostreoidea</taxon>
        <taxon>Ostreidae</taxon>
        <taxon>Magallana</taxon>
    </lineage>
</organism>
<name>A0A8W8J9Q9_MAGGI</name>
<dbReference type="Pfam" id="PF13855">
    <property type="entry name" value="LRR_8"/>
    <property type="match status" value="1"/>
</dbReference>
<dbReference type="Proteomes" id="UP000005408">
    <property type="component" value="Unassembled WGS sequence"/>
</dbReference>
<dbReference type="GO" id="GO:0005615">
    <property type="term" value="C:extracellular space"/>
    <property type="evidence" value="ECO:0007669"/>
    <property type="project" value="TreeGrafter"/>
</dbReference>
<dbReference type="OMA" id="FVKPSDM"/>
<dbReference type="EnsemblMetazoa" id="G17434.5">
    <property type="protein sequence ID" value="G17434.5:cds"/>
    <property type="gene ID" value="G17434"/>
</dbReference>
<sequence length="385" mass="43223">MDNQGFWLTCIVSFMVACFLTKEVASGACRPVTNATLWCSGKEVDQAFINNTLKGLITANLEEIHITNGSFNELPPNAFSNCSQQSSSKLTKLTKLVLSSNNITKIHGKTFHCMPNLEKLFLNNNSWQIHKDSHSGYFNNLPKLVELDLTAALLPMERLHVTHLRYVFENTNFSKLETLRLGCNGIQFLDEELGKTLCNMDSLKHINFHGNSLGRLQLTNCFQKSKFLEKIDFSNNVFTYVDQRTMDVLDTIHSENPDVNLTVNLLNQQWSCDCAIKPFKDWMTTTKVHLMGMGKYRCYDGANFHKHIINLSDSEMCGAHVDSSVQAGVVVVIVLLVIIALVLVGVLIVYRNRLTSLARGVRKSLVRNSHAQYSSVDKSPLTADA</sequence>
<keyword evidence="4" id="KW-1133">Transmembrane helix</keyword>
<dbReference type="EnsemblMetazoa" id="G17434.7">
    <property type="protein sequence ID" value="G17434.7:cds"/>
    <property type="gene ID" value="G17434"/>
</dbReference>
<proteinExistence type="predicted"/>
<dbReference type="InterPro" id="IPR032675">
    <property type="entry name" value="LRR_dom_sf"/>
</dbReference>
<dbReference type="PANTHER" id="PTHR24373:SF261">
    <property type="entry name" value="VASORIN"/>
    <property type="match status" value="1"/>
</dbReference>